<name>A0A168IZV4_MUCCL</name>
<dbReference type="AlphaFoldDB" id="A0A168IZV4"/>
<accession>A0A168IZV4</accession>
<proteinExistence type="predicted"/>
<feature type="domain" description="DDE Tnp4" evidence="3">
    <location>
        <begin position="38"/>
        <end position="184"/>
    </location>
</feature>
<protein>
    <recommendedName>
        <fullName evidence="3">DDE Tnp4 domain-containing protein</fullName>
    </recommendedName>
</protein>
<dbReference type="STRING" id="747725.A0A168IZV4"/>
<evidence type="ECO:0000259" key="3">
    <source>
        <dbReference type="Pfam" id="PF13359"/>
    </source>
</evidence>
<dbReference type="EMBL" id="AMYB01000007">
    <property type="protein sequence ID" value="OAD00568.1"/>
    <property type="molecule type" value="Genomic_DNA"/>
</dbReference>
<dbReference type="VEuPathDB" id="FungiDB:MUCCIDRAFT_85973"/>
<sequence length="243" mass="27583">MKYGIQFNTHHFREENLRKFAAAIDPAGALISNVVGFIDGTLQQVNRPSTDDAMQKALYNGWKHLHVIKYQAIVTPDGITSSLMGPVIGSTHDKVAFSMLETERRLEKYLGLSENEEDQFVLYGDPAYISASPHVYTPFPSNTTDPIERECNRSMSKVCIAVEWEFGEVMKHFAYAKYRYGMKTGGNNPAKIYILSTVSKNMLHCCRQGGYPTYSKLKLLPPTLEDYIHGMRRERIEGEDDDE</sequence>
<dbReference type="Pfam" id="PF13359">
    <property type="entry name" value="DDE_Tnp_4"/>
    <property type="match status" value="1"/>
</dbReference>
<dbReference type="Proteomes" id="UP000077051">
    <property type="component" value="Unassembled WGS sequence"/>
</dbReference>
<evidence type="ECO:0000313" key="4">
    <source>
        <dbReference type="EMBL" id="OAD00568.1"/>
    </source>
</evidence>
<keyword evidence="5" id="KW-1185">Reference proteome</keyword>
<dbReference type="InterPro" id="IPR027806">
    <property type="entry name" value="HARBI1_dom"/>
</dbReference>
<comment type="cofactor">
    <cofactor evidence="1">
        <name>a divalent metal cation</name>
        <dbReference type="ChEBI" id="CHEBI:60240"/>
    </cofactor>
</comment>
<dbReference type="GO" id="GO:0046872">
    <property type="term" value="F:metal ion binding"/>
    <property type="evidence" value="ECO:0007669"/>
    <property type="project" value="UniProtKB-KW"/>
</dbReference>
<evidence type="ECO:0000313" key="5">
    <source>
        <dbReference type="Proteomes" id="UP000077051"/>
    </source>
</evidence>
<dbReference type="OrthoDB" id="2283549at2759"/>
<gene>
    <name evidence="4" type="ORF">MUCCIDRAFT_85973</name>
</gene>
<reference evidence="4 5" key="1">
    <citation type="submission" date="2015-06" db="EMBL/GenBank/DDBJ databases">
        <title>Expansion of signal transduction pathways in fungi by whole-genome duplication.</title>
        <authorList>
            <consortium name="DOE Joint Genome Institute"/>
            <person name="Corrochano L.M."/>
            <person name="Kuo A."/>
            <person name="Marcet-Houben M."/>
            <person name="Polaino S."/>
            <person name="Salamov A."/>
            <person name="Villalobos J.M."/>
            <person name="Alvarez M.I."/>
            <person name="Avalos J."/>
            <person name="Benito E.P."/>
            <person name="Benoit I."/>
            <person name="Burger G."/>
            <person name="Camino L.P."/>
            <person name="Canovas D."/>
            <person name="Cerda-Olmedo E."/>
            <person name="Cheng J.-F."/>
            <person name="Dominguez A."/>
            <person name="Elias M."/>
            <person name="Eslava A.P."/>
            <person name="Glaser F."/>
            <person name="Grimwood J."/>
            <person name="Gutierrez G."/>
            <person name="Heitman J."/>
            <person name="Henrissat B."/>
            <person name="Iturriaga E.A."/>
            <person name="Lang B.F."/>
            <person name="Lavin J.L."/>
            <person name="Lee S."/>
            <person name="Li W."/>
            <person name="Lindquist E."/>
            <person name="Lopez-Garcia S."/>
            <person name="Luque E.M."/>
            <person name="Marcos A.T."/>
            <person name="Martin J."/>
            <person name="Mccluskey K."/>
            <person name="Medina H.R."/>
            <person name="Miralles-Duran A."/>
            <person name="Miyazaki A."/>
            <person name="Munoz-Torres E."/>
            <person name="Oguiza J.A."/>
            <person name="Ohm R."/>
            <person name="Olmedo M."/>
            <person name="Orejas M."/>
            <person name="Ortiz-Castellanos L."/>
            <person name="Pisabarro A.G."/>
            <person name="Rodriguez-Romero J."/>
            <person name="Ruiz-Herrera J."/>
            <person name="Ruiz-Vazquez R."/>
            <person name="Sanz C."/>
            <person name="Schackwitz W."/>
            <person name="Schmutz J."/>
            <person name="Shahriari M."/>
            <person name="Shelest E."/>
            <person name="Silva-Franco F."/>
            <person name="Soanes D."/>
            <person name="Syed K."/>
            <person name="Tagua V.G."/>
            <person name="Talbot N.J."/>
            <person name="Thon M."/>
            <person name="De Vries R.P."/>
            <person name="Wiebenga A."/>
            <person name="Yadav J.S."/>
            <person name="Braun E.L."/>
            <person name="Baker S."/>
            <person name="Garre V."/>
            <person name="Horwitz B."/>
            <person name="Torres-Martinez S."/>
            <person name="Idnurm A."/>
            <person name="Herrera-Estrella A."/>
            <person name="Gabaldon T."/>
            <person name="Grigoriev I.V."/>
        </authorList>
    </citation>
    <scope>NUCLEOTIDE SEQUENCE [LARGE SCALE GENOMIC DNA]</scope>
    <source>
        <strain evidence="4 5">CBS 277.49</strain>
    </source>
</reference>
<evidence type="ECO:0000256" key="2">
    <source>
        <dbReference type="ARBA" id="ARBA00022723"/>
    </source>
</evidence>
<comment type="caution">
    <text evidence="4">The sequence shown here is derived from an EMBL/GenBank/DDBJ whole genome shotgun (WGS) entry which is preliminary data.</text>
</comment>
<evidence type="ECO:0000256" key="1">
    <source>
        <dbReference type="ARBA" id="ARBA00001968"/>
    </source>
</evidence>
<keyword evidence="2" id="KW-0479">Metal-binding</keyword>
<organism evidence="4 5">
    <name type="scientific">Mucor lusitanicus CBS 277.49</name>
    <dbReference type="NCBI Taxonomy" id="747725"/>
    <lineage>
        <taxon>Eukaryota</taxon>
        <taxon>Fungi</taxon>
        <taxon>Fungi incertae sedis</taxon>
        <taxon>Mucoromycota</taxon>
        <taxon>Mucoromycotina</taxon>
        <taxon>Mucoromycetes</taxon>
        <taxon>Mucorales</taxon>
        <taxon>Mucorineae</taxon>
        <taxon>Mucoraceae</taxon>
        <taxon>Mucor</taxon>
    </lineage>
</organism>